<reference evidence="10" key="1">
    <citation type="submission" date="2017-02" db="EMBL/GenBank/DDBJ databases">
        <authorList>
            <person name="Varghese N."/>
            <person name="Submissions S."/>
        </authorList>
    </citation>
    <scope>NUCLEOTIDE SEQUENCE [LARGE SCALE GENOMIC DNA]</scope>
    <source>
        <strain evidence="10">ATCC 51356</strain>
    </source>
</reference>
<keyword evidence="6 7" id="KW-0472">Membrane</keyword>
<dbReference type="Proteomes" id="UP000190121">
    <property type="component" value="Unassembled WGS sequence"/>
</dbReference>
<feature type="transmembrane region" description="Helical" evidence="7">
    <location>
        <begin position="219"/>
        <end position="243"/>
    </location>
</feature>
<feature type="transmembrane region" description="Helical" evidence="7">
    <location>
        <begin position="169"/>
        <end position="187"/>
    </location>
</feature>
<keyword evidence="4 7" id="KW-0812">Transmembrane</keyword>
<evidence type="ECO:0000256" key="5">
    <source>
        <dbReference type="ARBA" id="ARBA00022989"/>
    </source>
</evidence>
<dbReference type="STRING" id="29524.SAMN02745171_00861"/>
<evidence type="ECO:0000256" key="7">
    <source>
        <dbReference type="SAM" id="Phobius"/>
    </source>
</evidence>
<gene>
    <name evidence="9" type="ORF">SAMN02745171_00861</name>
</gene>
<dbReference type="RefSeq" id="WP_078736801.1">
    <property type="nucleotide sequence ID" value="NZ_FUXE01000007.1"/>
</dbReference>
<evidence type="ECO:0000313" key="9">
    <source>
        <dbReference type="EMBL" id="SJZ68936.1"/>
    </source>
</evidence>
<proteinExistence type="predicted"/>
<feature type="transmembrane region" description="Helical" evidence="7">
    <location>
        <begin position="102"/>
        <end position="123"/>
    </location>
</feature>
<feature type="transmembrane region" description="Helical" evidence="7">
    <location>
        <begin position="290"/>
        <end position="309"/>
    </location>
</feature>
<feature type="transmembrane region" description="Helical" evidence="7">
    <location>
        <begin position="78"/>
        <end position="96"/>
    </location>
</feature>
<protein>
    <submittedName>
        <fullName evidence="9">MFS transporter, NHS family, xanthosine permease</fullName>
    </submittedName>
</protein>
<organism evidence="9 10">
    <name type="scientific">Porphyromonas circumdentaria</name>
    <dbReference type="NCBI Taxonomy" id="29524"/>
    <lineage>
        <taxon>Bacteria</taxon>
        <taxon>Pseudomonadati</taxon>
        <taxon>Bacteroidota</taxon>
        <taxon>Bacteroidia</taxon>
        <taxon>Bacteroidales</taxon>
        <taxon>Porphyromonadaceae</taxon>
        <taxon>Porphyromonas</taxon>
    </lineage>
</organism>
<feature type="transmembrane region" description="Helical" evidence="7">
    <location>
        <begin position="392"/>
        <end position="412"/>
    </location>
</feature>
<keyword evidence="5 7" id="KW-1133">Transmembrane helix</keyword>
<dbReference type="EMBL" id="FUXE01000007">
    <property type="protein sequence ID" value="SJZ68936.1"/>
    <property type="molecule type" value="Genomic_DNA"/>
</dbReference>
<dbReference type="PANTHER" id="PTHR23522">
    <property type="entry name" value="BLL5896 PROTEIN"/>
    <property type="match status" value="1"/>
</dbReference>
<keyword evidence="2" id="KW-0813">Transport</keyword>
<evidence type="ECO:0000256" key="2">
    <source>
        <dbReference type="ARBA" id="ARBA00022448"/>
    </source>
</evidence>
<dbReference type="Gene3D" id="1.20.1250.20">
    <property type="entry name" value="MFS general substrate transporter like domains"/>
    <property type="match status" value="2"/>
</dbReference>
<dbReference type="InterPro" id="IPR004740">
    <property type="entry name" value="Nuc_H_symport"/>
</dbReference>
<dbReference type="PANTHER" id="PTHR23522:SF4">
    <property type="entry name" value="NUCLEOSIDE PERMEASE NUPG-RELATED"/>
    <property type="match status" value="1"/>
</dbReference>
<evidence type="ECO:0000313" key="10">
    <source>
        <dbReference type="Proteomes" id="UP000190121"/>
    </source>
</evidence>
<feature type="transmembrane region" description="Helical" evidence="7">
    <location>
        <begin position="263"/>
        <end position="283"/>
    </location>
</feature>
<evidence type="ECO:0000256" key="3">
    <source>
        <dbReference type="ARBA" id="ARBA00022475"/>
    </source>
</evidence>
<dbReference type="AlphaFoldDB" id="A0A1T4MQ39"/>
<dbReference type="PROSITE" id="PS50850">
    <property type="entry name" value="MFS"/>
    <property type="match status" value="1"/>
</dbReference>
<dbReference type="GO" id="GO:0015212">
    <property type="term" value="F:cytidine transmembrane transporter activity"/>
    <property type="evidence" value="ECO:0007669"/>
    <property type="project" value="TreeGrafter"/>
</dbReference>
<evidence type="ECO:0000256" key="4">
    <source>
        <dbReference type="ARBA" id="ARBA00022692"/>
    </source>
</evidence>
<feature type="transmembrane region" description="Helical" evidence="7">
    <location>
        <begin position="44"/>
        <end position="66"/>
    </location>
</feature>
<name>A0A1T4MQ39_9PORP</name>
<keyword evidence="10" id="KW-1185">Reference proteome</keyword>
<sequence>MKAAKDAKIRLTAMNFLQFFMWGAWLISMGRYFGNVMHFDGAQIGNLFATGGIASIIMPALMGIVADRWVNAERLLGICYLLASVLLVVLGLLPAGTPYSTVFLVVLLLNFFYMPTLSLSYTVSYSVLNSVGADVVKSFPPIRVWGTVGFIVAMWIVNILGFMDSPNQFFFGAGAALCATLYSLSLPKVPHGLNKEKAKGLLSSLGLDALVMLKDTKMAVFFIFSILLGAALQITNAYGTLFLDSFANNELFKESFAVRYPNILLSLSQISETLFILAIPFFLKRFGIKNVMLMSFFAWFLRFGLFSIGDPGFPGIISLLLSMVVYGMAFDFFNISGSIFVESETPPSMRASVQGLFILATNGLGAVIGSSLSGQVVQAYTVEGSVQWSTVWAIFSGYALITGILFLFLFRYKARPNEEIKHI</sequence>
<accession>A0A1T4MQ39</accession>
<feature type="transmembrane region" description="Helical" evidence="7">
    <location>
        <begin position="315"/>
        <end position="341"/>
    </location>
</feature>
<comment type="subcellular location">
    <subcellularLocation>
        <location evidence="1">Cell membrane</location>
        <topology evidence="1">Multi-pass membrane protein</topology>
    </subcellularLocation>
</comment>
<dbReference type="InterPro" id="IPR020846">
    <property type="entry name" value="MFS_dom"/>
</dbReference>
<dbReference type="Pfam" id="PF03825">
    <property type="entry name" value="Nuc_H_symport"/>
    <property type="match status" value="1"/>
</dbReference>
<feature type="transmembrane region" description="Helical" evidence="7">
    <location>
        <begin position="144"/>
        <end position="163"/>
    </location>
</feature>
<feature type="transmembrane region" description="Helical" evidence="7">
    <location>
        <begin position="353"/>
        <end position="372"/>
    </location>
</feature>
<dbReference type="SUPFAM" id="SSF103473">
    <property type="entry name" value="MFS general substrate transporter"/>
    <property type="match status" value="1"/>
</dbReference>
<evidence type="ECO:0000259" key="8">
    <source>
        <dbReference type="PROSITE" id="PS50850"/>
    </source>
</evidence>
<dbReference type="OrthoDB" id="9783013at2"/>
<dbReference type="GO" id="GO:0015213">
    <property type="term" value="F:uridine transmembrane transporter activity"/>
    <property type="evidence" value="ECO:0007669"/>
    <property type="project" value="TreeGrafter"/>
</dbReference>
<feature type="transmembrane region" description="Helical" evidence="7">
    <location>
        <begin position="12"/>
        <end position="32"/>
    </location>
</feature>
<dbReference type="NCBIfam" id="TIGR00889">
    <property type="entry name" value="2A0110"/>
    <property type="match status" value="1"/>
</dbReference>
<dbReference type="InterPro" id="IPR036259">
    <property type="entry name" value="MFS_trans_sf"/>
</dbReference>
<keyword evidence="3" id="KW-1003">Cell membrane</keyword>
<evidence type="ECO:0000256" key="6">
    <source>
        <dbReference type="ARBA" id="ARBA00023136"/>
    </source>
</evidence>
<evidence type="ECO:0000256" key="1">
    <source>
        <dbReference type="ARBA" id="ARBA00004651"/>
    </source>
</evidence>
<feature type="domain" description="Major facilitator superfamily (MFS) profile" evidence="8">
    <location>
        <begin position="217"/>
        <end position="423"/>
    </location>
</feature>
<dbReference type="FunFam" id="1.20.1250.20:FF:000012">
    <property type="entry name" value="Nucleoside permease NupG"/>
    <property type="match status" value="1"/>
</dbReference>
<dbReference type="GO" id="GO:0005886">
    <property type="term" value="C:plasma membrane"/>
    <property type="evidence" value="ECO:0007669"/>
    <property type="project" value="UniProtKB-SubCell"/>
</dbReference>